<keyword evidence="1" id="KW-1133">Transmembrane helix</keyword>
<evidence type="ECO:0000313" key="2">
    <source>
        <dbReference type="EMBL" id="EST45852.1"/>
    </source>
</evidence>
<dbReference type="AlphaFoldDB" id="V6LMD2"/>
<keyword evidence="4" id="KW-1185">Reference proteome</keyword>
<evidence type="ECO:0000256" key="1">
    <source>
        <dbReference type="SAM" id="Phobius"/>
    </source>
</evidence>
<dbReference type="EMBL" id="AUWU02000003">
    <property type="protein sequence ID" value="KAH0575036.1"/>
    <property type="molecule type" value="Genomic_DNA"/>
</dbReference>
<name>V6LMD2_9EUKA</name>
<reference evidence="2 3" key="1">
    <citation type="journal article" date="2014" name="PLoS Genet.">
        <title>The Genome of Spironucleus salmonicida Highlights a Fish Pathogen Adapted to Fluctuating Environments.</title>
        <authorList>
            <person name="Xu F."/>
            <person name="Jerlstrom-Hultqvist J."/>
            <person name="Einarsson E."/>
            <person name="Astvaldsson A."/>
            <person name="Svard S.G."/>
            <person name="Andersson J.O."/>
        </authorList>
    </citation>
    <scope>NUCLEOTIDE SEQUENCE</scope>
    <source>
        <strain evidence="3">ATCC 50377</strain>
    </source>
</reference>
<reference evidence="3" key="2">
    <citation type="submission" date="2020-12" db="EMBL/GenBank/DDBJ databases">
        <title>New Spironucleus salmonicida genome in near-complete chromosomes.</title>
        <authorList>
            <person name="Xu F."/>
            <person name="Kurt Z."/>
            <person name="Jimenez-Gonzalez A."/>
            <person name="Astvaldsson A."/>
            <person name="Andersson J.O."/>
            <person name="Svard S.G."/>
        </authorList>
    </citation>
    <scope>NUCLEOTIDE SEQUENCE</scope>
    <source>
        <strain evidence="3">ATCC 50377</strain>
    </source>
</reference>
<dbReference type="EMBL" id="KI546088">
    <property type="protein sequence ID" value="EST45852.1"/>
    <property type="molecule type" value="Genomic_DNA"/>
</dbReference>
<organism evidence="2">
    <name type="scientific">Spironucleus salmonicida</name>
    <dbReference type="NCBI Taxonomy" id="348837"/>
    <lineage>
        <taxon>Eukaryota</taxon>
        <taxon>Metamonada</taxon>
        <taxon>Diplomonadida</taxon>
        <taxon>Hexamitidae</taxon>
        <taxon>Hexamitinae</taxon>
        <taxon>Spironucleus</taxon>
    </lineage>
</organism>
<keyword evidence="1" id="KW-0472">Membrane</keyword>
<gene>
    <name evidence="2" type="ORF">SS50377_14194</name>
    <name evidence="3" type="ORF">SS50377_22656</name>
</gene>
<evidence type="ECO:0000313" key="4">
    <source>
        <dbReference type="Proteomes" id="UP000018208"/>
    </source>
</evidence>
<dbReference type="Proteomes" id="UP000018208">
    <property type="component" value="Unassembled WGS sequence"/>
</dbReference>
<keyword evidence="1" id="KW-0812">Transmembrane</keyword>
<dbReference type="VEuPathDB" id="GiardiaDB:SS50377_22656"/>
<accession>V6LMD2</accession>
<proteinExistence type="predicted"/>
<evidence type="ECO:0000313" key="3">
    <source>
        <dbReference type="EMBL" id="KAH0575036.1"/>
    </source>
</evidence>
<feature type="transmembrane region" description="Helical" evidence="1">
    <location>
        <begin position="47"/>
        <end position="64"/>
    </location>
</feature>
<sequence>MYRLYQIKSTLSKYQILLNSASELAAKFANSTATFQIKNRRMQHFQLLGYIYIIWKFYKIGIVFCAKQVRKLGLALDNSDLAFSVAMTCFGQNLMNRRDRERNLDLRENINWFVQIVNRSTGRQNDGLHIRFDLVIQRQNPSERLDAAFEVTGIINNTLAEDQKHDNEKLAKRTSQTMGCLLCRQIYPIEDKYRSKNVCAVFGKARSICDGVTILWCQNRYYMPRLSLVWQCCISQVNCCQNNKKEYYCYFVFRISGNRLAEGISYNLKI</sequence>
<protein>
    <submittedName>
        <fullName evidence="2">Uncharacterized protein</fullName>
    </submittedName>
</protein>